<dbReference type="PANTHER" id="PTHR30157">
    <property type="entry name" value="FERRIC REDUCTASE, NADPH-DEPENDENT"/>
    <property type="match status" value="1"/>
</dbReference>
<dbReference type="InterPro" id="IPR039261">
    <property type="entry name" value="FNR_nucleotide-bd"/>
</dbReference>
<dbReference type="Pfam" id="PF08021">
    <property type="entry name" value="FAD_binding_9"/>
    <property type="match status" value="1"/>
</dbReference>
<dbReference type="Pfam" id="PF04954">
    <property type="entry name" value="SIP"/>
    <property type="match status" value="1"/>
</dbReference>
<dbReference type="SUPFAM" id="SSF63380">
    <property type="entry name" value="Riboflavin synthase domain-like"/>
    <property type="match status" value="1"/>
</dbReference>
<dbReference type="PROSITE" id="PS51384">
    <property type="entry name" value="FAD_FR"/>
    <property type="match status" value="1"/>
</dbReference>
<dbReference type="CDD" id="cd06193">
    <property type="entry name" value="siderophore_interacting"/>
    <property type="match status" value="1"/>
</dbReference>
<dbReference type="Proteomes" id="UP001597492">
    <property type="component" value="Unassembled WGS sequence"/>
</dbReference>
<keyword evidence="3" id="KW-1185">Reference proteome</keyword>
<protein>
    <submittedName>
        <fullName evidence="2">Siderophore-interacting protein</fullName>
    </submittedName>
</protein>
<dbReference type="InterPro" id="IPR007037">
    <property type="entry name" value="SIP_rossman_dom"/>
</dbReference>
<dbReference type="InterPro" id="IPR013113">
    <property type="entry name" value="SIP_FAD-bd"/>
</dbReference>
<name>A0ABW5UYW8_9MICO</name>
<dbReference type="RefSeq" id="WP_019618069.1">
    <property type="nucleotide sequence ID" value="NZ_JBHUNE010000003.1"/>
</dbReference>
<dbReference type="PANTHER" id="PTHR30157:SF0">
    <property type="entry name" value="NADPH-DEPENDENT FERRIC-CHELATE REDUCTASE"/>
    <property type="match status" value="1"/>
</dbReference>
<comment type="caution">
    <text evidence="2">The sequence shown here is derived from an EMBL/GenBank/DDBJ whole genome shotgun (WGS) entry which is preliminary data.</text>
</comment>
<dbReference type="InterPro" id="IPR039374">
    <property type="entry name" value="SIP_fam"/>
</dbReference>
<gene>
    <name evidence="2" type="ORF">ACFSW7_03915</name>
</gene>
<evidence type="ECO:0000313" key="2">
    <source>
        <dbReference type="EMBL" id="MFD2757525.1"/>
    </source>
</evidence>
<dbReference type="Gene3D" id="2.40.30.10">
    <property type="entry name" value="Translation factors"/>
    <property type="match status" value="1"/>
</dbReference>
<evidence type="ECO:0000313" key="3">
    <source>
        <dbReference type="Proteomes" id="UP001597492"/>
    </source>
</evidence>
<proteinExistence type="predicted"/>
<evidence type="ECO:0000259" key="1">
    <source>
        <dbReference type="PROSITE" id="PS51384"/>
    </source>
</evidence>
<dbReference type="InterPro" id="IPR017938">
    <property type="entry name" value="Riboflavin_synthase-like_b-brl"/>
</dbReference>
<organism evidence="2 3">
    <name type="scientific">Gulosibacter faecalis</name>
    <dbReference type="NCBI Taxonomy" id="272240"/>
    <lineage>
        <taxon>Bacteria</taxon>
        <taxon>Bacillati</taxon>
        <taxon>Actinomycetota</taxon>
        <taxon>Actinomycetes</taxon>
        <taxon>Micrococcales</taxon>
        <taxon>Microbacteriaceae</taxon>
        <taxon>Gulosibacter</taxon>
    </lineage>
</organism>
<dbReference type="InterPro" id="IPR017927">
    <property type="entry name" value="FAD-bd_FR_type"/>
</dbReference>
<accession>A0ABW5UYW8</accession>
<reference evidence="3" key="1">
    <citation type="journal article" date="2019" name="Int. J. Syst. Evol. Microbiol.">
        <title>The Global Catalogue of Microorganisms (GCM) 10K type strain sequencing project: providing services to taxonomists for standard genome sequencing and annotation.</title>
        <authorList>
            <consortium name="The Broad Institute Genomics Platform"/>
            <consortium name="The Broad Institute Genome Sequencing Center for Infectious Disease"/>
            <person name="Wu L."/>
            <person name="Ma J."/>
        </authorList>
    </citation>
    <scope>NUCLEOTIDE SEQUENCE [LARGE SCALE GENOMIC DNA]</scope>
    <source>
        <strain evidence="3">TISTR 1514</strain>
    </source>
</reference>
<dbReference type="Gene3D" id="3.40.50.80">
    <property type="entry name" value="Nucleotide-binding domain of ferredoxin-NADP reductase (FNR) module"/>
    <property type="match status" value="1"/>
</dbReference>
<feature type="domain" description="FAD-binding FR-type" evidence="1">
    <location>
        <begin position="11"/>
        <end position="170"/>
    </location>
</feature>
<sequence>MSNIHVLHAESGLVHAEVVRSERVTPNMQRVTLGGDDLRRFEYRGFDQWFRLALPVQDSTRFDNLPSKFGIGGYLKYLTLPKGTRPVIRNYTVRQYRADPVELDIDFVVHAGETDDGHAVGVAAPWALAAKPGDAVAFIDQGCGYAPVAADWTLLVGDESALPAVAGVLRDLPRDARGHAIIELFDERDRQDVEAPEGVEVHWVLRSPTDAPGTAALPKLAALEFPEGSVYAFAVGESAVATGARRHLVNERGVPKSNVTFSGYWKRGKASPS</sequence>
<dbReference type="EMBL" id="JBHUNE010000003">
    <property type="protein sequence ID" value="MFD2757525.1"/>
    <property type="molecule type" value="Genomic_DNA"/>
</dbReference>